<gene>
    <name evidence="1" type="ORF">LCGC14_0745200</name>
</gene>
<proteinExistence type="predicted"/>
<accession>A0A0F9QQD7</accession>
<protein>
    <recommendedName>
        <fullName evidence="2">Rubredoxin-like domain-containing protein</fullName>
    </recommendedName>
</protein>
<dbReference type="AlphaFoldDB" id="A0A0F9QQD7"/>
<sequence>MAKPGLRKWPMIVTCGACGHKWTELGMPFIVKCPKCGYSDA</sequence>
<comment type="caution">
    <text evidence="1">The sequence shown here is derived from an EMBL/GenBank/DDBJ whole genome shotgun (WGS) entry which is preliminary data.</text>
</comment>
<evidence type="ECO:0008006" key="2">
    <source>
        <dbReference type="Google" id="ProtNLM"/>
    </source>
</evidence>
<evidence type="ECO:0000313" key="1">
    <source>
        <dbReference type="EMBL" id="KKN39237.1"/>
    </source>
</evidence>
<reference evidence="1" key="1">
    <citation type="journal article" date="2015" name="Nature">
        <title>Complex archaea that bridge the gap between prokaryotes and eukaryotes.</title>
        <authorList>
            <person name="Spang A."/>
            <person name="Saw J.H."/>
            <person name="Jorgensen S.L."/>
            <person name="Zaremba-Niedzwiedzka K."/>
            <person name="Martijn J."/>
            <person name="Lind A.E."/>
            <person name="van Eijk R."/>
            <person name="Schleper C."/>
            <person name="Guy L."/>
            <person name="Ettema T.J."/>
        </authorList>
    </citation>
    <scope>NUCLEOTIDE SEQUENCE</scope>
</reference>
<organism evidence="1">
    <name type="scientific">marine sediment metagenome</name>
    <dbReference type="NCBI Taxonomy" id="412755"/>
    <lineage>
        <taxon>unclassified sequences</taxon>
        <taxon>metagenomes</taxon>
        <taxon>ecological metagenomes</taxon>
    </lineage>
</organism>
<name>A0A0F9QQD7_9ZZZZ</name>
<dbReference type="EMBL" id="LAZR01001774">
    <property type="protein sequence ID" value="KKN39237.1"/>
    <property type="molecule type" value="Genomic_DNA"/>
</dbReference>